<dbReference type="Pfam" id="PF10566">
    <property type="entry name" value="Glyco_hydro_97"/>
    <property type="match status" value="1"/>
</dbReference>
<name>A0A927H8Q1_9BACL</name>
<keyword evidence="7" id="KW-1185">Reference proteome</keyword>
<feature type="domain" description="Glycosyl-hydrolase 97 catalytic" evidence="3">
    <location>
        <begin position="275"/>
        <end position="419"/>
    </location>
</feature>
<proteinExistence type="predicted"/>
<dbReference type="InterPro" id="IPR029486">
    <property type="entry name" value="GH97_N"/>
</dbReference>
<evidence type="ECO:0000259" key="3">
    <source>
        <dbReference type="Pfam" id="PF10566"/>
    </source>
</evidence>
<dbReference type="InterPro" id="IPR014718">
    <property type="entry name" value="GH-type_carb-bd"/>
</dbReference>
<dbReference type="Gene3D" id="2.70.98.10">
    <property type="match status" value="1"/>
</dbReference>
<accession>A0A927H8Q1</accession>
<dbReference type="InterPro" id="IPR013780">
    <property type="entry name" value="Glyco_hydro_b"/>
</dbReference>
<keyword evidence="2" id="KW-0326">Glycosidase</keyword>
<protein>
    <submittedName>
        <fullName evidence="6">Glycoside hydrolase family 97 catalytic domain-containing protein</fullName>
    </submittedName>
</protein>
<evidence type="ECO:0000259" key="5">
    <source>
        <dbReference type="Pfam" id="PF14509"/>
    </source>
</evidence>
<dbReference type="InterPro" id="IPR013785">
    <property type="entry name" value="Aldolase_TIM"/>
</dbReference>
<feature type="domain" description="Glycosyl-hydrolase 97 N-terminal" evidence="4">
    <location>
        <begin position="15"/>
        <end position="260"/>
    </location>
</feature>
<sequence length="611" mass="69531">MTRNVETGVQMGWTLASQDSRICFEVHLDRDGRLYFEVKRGDQSFLERSPLGIETDYESFVDGLSFRSASTGKVDETYTLPHGKQSQYRNQANELTLVFDKNGHELQLVCRVYNEGIAFRYRLPAAREHKVNAERTGFILPQDPLVNIWASKFMECYERTYDLCMPELMNEAAYAMPMLFQVGEAGWMLLTEGAVYGDYCASHLKVNRSRERTLDLAFAPDQEGPNSANGPFATPWRAAIIGGELASIVESTMIFHLNPPAEAKDFSWVKPGRSSWSWHPDSDSPKDHEKQIQFIDFASEMGWEYSLVDGGWDSEESTVNAQELIRYAETKGVGIWLWSHYKALTEEDEARRKMALWAEWGARGIKVDFFDSDSQERIKAYDLIARIAMEYKLMINYHGATKPSGEQRRWPHVLTREGIFGAEYWKNPLAEGPNAVHNCTVPFTRNVVGSMDYTPVTFSRLTRTGHGHQLALPVIFESGMQCFADSIEAYEESAGNRFLRQVPAAWDQTLLLEGYPGRFVTMARRSGQVWYVGSICAAGGRTAHVPLHFLDSDVVYEAEIYEEVITANDHYRFMHSTDMNVRTETVTNRDQLDLLLKFNGGCAIRLTKKTT</sequence>
<dbReference type="EMBL" id="JACXIY010000044">
    <property type="protein sequence ID" value="MBD2872300.1"/>
    <property type="molecule type" value="Genomic_DNA"/>
</dbReference>
<evidence type="ECO:0000259" key="4">
    <source>
        <dbReference type="Pfam" id="PF14508"/>
    </source>
</evidence>
<dbReference type="Gene3D" id="2.60.40.1180">
    <property type="entry name" value="Golgi alpha-mannosidase II"/>
    <property type="match status" value="1"/>
</dbReference>
<gene>
    <name evidence="6" type="ORF">IDH41_27315</name>
</gene>
<evidence type="ECO:0000256" key="2">
    <source>
        <dbReference type="ARBA" id="ARBA00023295"/>
    </source>
</evidence>
<feature type="domain" description="Glycosyl-hydrolase 97 C-terminal oligomerisation" evidence="5">
    <location>
        <begin position="505"/>
        <end position="607"/>
    </location>
</feature>
<dbReference type="AlphaFoldDB" id="A0A927H8Q1"/>
<evidence type="ECO:0000313" key="6">
    <source>
        <dbReference type="EMBL" id="MBD2872300.1"/>
    </source>
</evidence>
<keyword evidence="1 6" id="KW-0378">Hydrolase</keyword>
<dbReference type="InterPro" id="IPR017853">
    <property type="entry name" value="GH"/>
</dbReference>
<dbReference type="Pfam" id="PF14508">
    <property type="entry name" value="GH97_N"/>
    <property type="match status" value="1"/>
</dbReference>
<evidence type="ECO:0000313" key="7">
    <source>
        <dbReference type="Proteomes" id="UP000632125"/>
    </source>
</evidence>
<reference evidence="6" key="1">
    <citation type="submission" date="2020-09" db="EMBL/GenBank/DDBJ databases">
        <title>A novel bacterium of genus Paenibacillus, isolated from South China Sea.</title>
        <authorList>
            <person name="Huang H."/>
            <person name="Mo K."/>
            <person name="Hu Y."/>
        </authorList>
    </citation>
    <scope>NUCLEOTIDE SEQUENCE</scope>
    <source>
        <strain evidence="6">IB182493</strain>
    </source>
</reference>
<dbReference type="RefSeq" id="WP_190866855.1">
    <property type="nucleotide sequence ID" value="NZ_JACXIY010000044.1"/>
</dbReference>
<dbReference type="SUPFAM" id="SSF51445">
    <property type="entry name" value="(Trans)glycosidases"/>
    <property type="match status" value="1"/>
</dbReference>
<dbReference type="InterPro" id="IPR029483">
    <property type="entry name" value="GH97_C"/>
</dbReference>
<dbReference type="GO" id="GO:0016798">
    <property type="term" value="F:hydrolase activity, acting on glycosyl bonds"/>
    <property type="evidence" value="ECO:0007669"/>
    <property type="project" value="UniProtKB-KW"/>
</dbReference>
<dbReference type="Gene3D" id="3.20.20.70">
    <property type="entry name" value="Aldolase class I"/>
    <property type="match status" value="1"/>
</dbReference>
<dbReference type="InterPro" id="IPR019563">
    <property type="entry name" value="GH97_catalytic"/>
</dbReference>
<comment type="caution">
    <text evidence="6">The sequence shown here is derived from an EMBL/GenBank/DDBJ whole genome shotgun (WGS) entry which is preliminary data.</text>
</comment>
<organism evidence="6 7">
    <name type="scientific">Paenibacillus arenilitoris</name>
    <dbReference type="NCBI Taxonomy" id="2772299"/>
    <lineage>
        <taxon>Bacteria</taxon>
        <taxon>Bacillati</taxon>
        <taxon>Bacillota</taxon>
        <taxon>Bacilli</taxon>
        <taxon>Bacillales</taxon>
        <taxon>Paenibacillaceae</taxon>
        <taxon>Paenibacillus</taxon>
    </lineage>
</organism>
<dbReference type="PANTHER" id="PTHR35803:SF2">
    <property type="entry name" value="RETAINING ALPHA-GALACTOSIDASE"/>
    <property type="match status" value="1"/>
</dbReference>
<dbReference type="Pfam" id="PF14509">
    <property type="entry name" value="GH97_C"/>
    <property type="match status" value="1"/>
</dbReference>
<dbReference type="InterPro" id="IPR052720">
    <property type="entry name" value="Glycosyl_hydrolase_97"/>
</dbReference>
<dbReference type="Proteomes" id="UP000632125">
    <property type="component" value="Unassembled WGS sequence"/>
</dbReference>
<dbReference type="PANTHER" id="PTHR35803">
    <property type="entry name" value="GLUCAN 1,4-ALPHA-GLUCOSIDASE SUSB-RELATED"/>
    <property type="match status" value="1"/>
</dbReference>
<evidence type="ECO:0000256" key="1">
    <source>
        <dbReference type="ARBA" id="ARBA00022801"/>
    </source>
</evidence>
<dbReference type="GO" id="GO:0030246">
    <property type="term" value="F:carbohydrate binding"/>
    <property type="evidence" value="ECO:0007669"/>
    <property type="project" value="InterPro"/>
</dbReference>